<dbReference type="STRING" id="400055.SAMN04490243_0463"/>
<evidence type="ECO:0000259" key="1">
    <source>
        <dbReference type="Pfam" id="PF12867"/>
    </source>
</evidence>
<feature type="domain" description="DinB-like" evidence="1">
    <location>
        <begin position="12"/>
        <end position="156"/>
    </location>
</feature>
<evidence type="ECO:0000313" key="3">
    <source>
        <dbReference type="Proteomes" id="UP000199534"/>
    </source>
</evidence>
<dbReference type="InterPro" id="IPR034660">
    <property type="entry name" value="DinB/YfiT-like"/>
</dbReference>
<name>A0A1I6FR83_9FLAO</name>
<protein>
    <submittedName>
        <fullName evidence="2">DinB superfamily protein</fullName>
    </submittedName>
</protein>
<dbReference type="EMBL" id="FOYQ01000001">
    <property type="protein sequence ID" value="SFR32307.1"/>
    <property type="molecule type" value="Genomic_DNA"/>
</dbReference>
<sequence>MTTIEVLLKQTKQAYSWVHKLKDTVPEEKWDAIAPGMDSSLSWQLGHQIISIYYHTIMTTVGHLPELLETIDLRSYTKLSGYDTRPESVAGKFSPDQLRKDLKLMEDKSLEVIASLTEEDLDKPVEPTKMPHPVAITKFDAIDWNIKHTMWHCGQMATWKRMVDKPHDYGIRKPE</sequence>
<keyword evidence="3" id="KW-1185">Reference proteome</keyword>
<proteinExistence type="predicted"/>
<dbReference type="Gene3D" id="1.20.120.450">
    <property type="entry name" value="dinb family like domain"/>
    <property type="match status" value="1"/>
</dbReference>
<dbReference type="RefSeq" id="WP_092980349.1">
    <property type="nucleotide sequence ID" value="NZ_FOYQ01000001.1"/>
</dbReference>
<dbReference type="OrthoDB" id="704805at2"/>
<gene>
    <name evidence="2" type="ORF">SAMN04490243_0463</name>
</gene>
<evidence type="ECO:0000313" key="2">
    <source>
        <dbReference type="EMBL" id="SFR32307.1"/>
    </source>
</evidence>
<dbReference type="Proteomes" id="UP000199534">
    <property type="component" value="Unassembled WGS sequence"/>
</dbReference>
<dbReference type="Pfam" id="PF12867">
    <property type="entry name" value="DinB_2"/>
    <property type="match status" value="1"/>
</dbReference>
<dbReference type="AlphaFoldDB" id="A0A1I6FR83"/>
<dbReference type="InterPro" id="IPR024775">
    <property type="entry name" value="DinB-like"/>
</dbReference>
<organism evidence="2 3">
    <name type="scientific">Robiginitalea myxolifaciens</name>
    <dbReference type="NCBI Taxonomy" id="400055"/>
    <lineage>
        <taxon>Bacteria</taxon>
        <taxon>Pseudomonadati</taxon>
        <taxon>Bacteroidota</taxon>
        <taxon>Flavobacteriia</taxon>
        <taxon>Flavobacteriales</taxon>
        <taxon>Flavobacteriaceae</taxon>
        <taxon>Robiginitalea</taxon>
    </lineage>
</organism>
<accession>A0A1I6FR83</accession>
<dbReference type="SUPFAM" id="SSF109854">
    <property type="entry name" value="DinB/YfiT-like putative metalloenzymes"/>
    <property type="match status" value="1"/>
</dbReference>
<reference evidence="2 3" key="1">
    <citation type="submission" date="2016-10" db="EMBL/GenBank/DDBJ databases">
        <authorList>
            <person name="de Groot N.N."/>
        </authorList>
    </citation>
    <scope>NUCLEOTIDE SEQUENCE [LARGE SCALE GENOMIC DNA]</scope>
    <source>
        <strain evidence="2 3">DSM 21019</strain>
    </source>
</reference>